<sequence length="77" mass="8667">MSGKYKETINNGIDKATPAGPPYMPADTNYRTAGNEEDEDEAAADPSDFVEVKTKQKWYKRIKVAFTRMVRNAKCCC</sequence>
<keyword evidence="2" id="KW-1185">Reference proteome</keyword>
<reference evidence="1" key="1">
    <citation type="submission" date="2020-04" db="EMBL/GenBank/DDBJ databases">
        <title>A chromosome-scale assembly and high-density genetic map of the yellow drum (Nibea albiflora) genome.</title>
        <authorList>
            <person name="Xu D."/>
            <person name="Zhang W."/>
            <person name="Chen R."/>
            <person name="Tan P."/>
            <person name="Wang L."/>
            <person name="Song H."/>
            <person name="Tian L."/>
            <person name="Zhu Q."/>
            <person name="Wang B."/>
        </authorList>
    </citation>
    <scope>NUCLEOTIDE SEQUENCE</scope>
    <source>
        <strain evidence="1">ZJHYS-2018</strain>
    </source>
</reference>
<dbReference type="EMBL" id="CM024798">
    <property type="protein sequence ID" value="KAG8014255.1"/>
    <property type="molecule type" value="Genomic_DNA"/>
</dbReference>
<protein>
    <submittedName>
        <fullName evidence="1">Uncharacterized protein</fullName>
    </submittedName>
</protein>
<evidence type="ECO:0000313" key="1">
    <source>
        <dbReference type="EMBL" id="KAG8014255.1"/>
    </source>
</evidence>
<proteinExistence type="predicted"/>
<evidence type="ECO:0000313" key="2">
    <source>
        <dbReference type="Proteomes" id="UP000805704"/>
    </source>
</evidence>
<accession>A0ACB7FIG1</accession>
<organism evidence="1 2">
    <name type="scientific">Nibea albiflora</name>
    <name type="common">Yellow drum</name>
    <name type="synonym">Corvina albiflora</name>
    <dbReference type="NCBI Taxonomy" id="240163"/>
    <lineage>
        <taxon>Eukaryota</taxon>
        <taxon>Metazoa</taxon>
        <taxon>Chordata</taxon>
        <taxon>Craniata</taxon>
        <taxon>Vertebrata</taxon>
        <taxon>Euteleostomi</taxon>
        <taxon>Actinopterygii</taxon>
        <taxon>Neopterygii</taxon>
        <taxon>Teleostei</taxon>
        <taxon>Neoteleostei</taxon>
        <taxon>Acanthomorphata</taxon>
        <taxon>Eupercaria</taxon>
        <taxon>Sciaenidae</taxon>
        <taxon>Nibea</taxon>
    </lineage>
</organism>
<gene>
    <name evidence="1" type="ORF">GBF38_016683</name>
</gene>
<dbReference type="Proteomes" id="UP000805704">
    <property type="component" value="Chromosome 10"/>
</dbReference>
<name>A0ACB7FIG1_NIBAL</name>
<comment type="caution">
    <text evidence="1">The sequence shown here is derived from an EMBL/GenBank/DDBJ whole genome shotgun (WGS) entry which is preliminary data.</text>
</comment>